<evidence type="ECO:0000256" key="1">
    <source>
        <dbReference type="SAM" id="MobiDB-lite"/>
    </source>
</evidence>
<evidence type="ECO:0000313" key="2">
    <source>
        <dbReference type="EMBL" id="MCH8617475.1"/>
    </source>
</evidence>
<dbReference type="Proteomes" id="UP001203058">
    <property type="component" value="Unassembled WGS sequence"/>
</dbReference>
<gene>
    <name evidence="2" type="ORF">LZ016_15360</name>
</gene>
<keyword evidence="3" id="KW-1185">Reference proteome</keyword>
<comment type="caution">
    <text evidence="2">The sequence shown here is derived from an EMBL/GenBank/DDBJ whole genome shotgun (WGS) entry which is preliminary data.</text>
</comment>
<name>A0ABS9VR74_9SPHN</name>
<evidence type="ECO:0000313" key="3">
    <source>
        <dbReference type="Proteomes" id="UP001203058"/>
    </source>
</evidence>
<dbReference type="EMBL" id="JAKZHW010000002">
    <property type="protein sequence ID" value="MCH8617475.1"/>
    <property type="molecule type" value="Genomic_DNA"/>
</dbReference>
<reference evidence="2 3" key="1">
    <citation type="submission" date="2022-03" db="EMBL/GenBank/DDBJ databases">
        <authorList>
            <person name="Jo J.-H."/>
            <person name="Im W.-T."/>
        </authorList>
    </citation>
    <scope>NUCLEOTIDE SEQUENCE [LARGE SCALE GENOMIC DNA]</scope>
    <source>
        <strain evidence="2 3">SM33</strain>
    </source>
</reference>
<evidence type="ECO:0008006" key="4">
    <source>
        <dbReference type="Google" id="ProtNLM"/>
    </source>
</evidence>
<feature type="region of interest" description="Disordered" evidence="1">
    <location>
        <begin position="137"/>
        <end position="163"/>
    </location>
</feature>
<organism evidence="2 3">
    <name type="scientific">Sphingomonas telluris</name>
    <dbReference type="NCBI Taxonomy" id="2907998"/>
    <lineage>
        <taxon>Bacteria</taxon>
        <taxon>Pseudomonadati</taxon>
        <taxon>Pseudomonadota</taxon>
        <taxon>Alphaproteobacteria</taxon>
        <taxon>Sphingomonadales</taxon>
        <taxon>Sphingomonadaceae</taxon>
        <taxon>Sphingomonas</taxon>
    </lineage>
</organism>
<proteinExistence type="predicted"/>
<accession>A0ABS9VR74</accession>
<dbReference type="RefSeq" id="WP_241448347.1">
    <property type="nucleotide sequence ID" value="NZ_JAKZHW010000002.1"/>
</dbReference>
<sequence length="193" mass="22711">MKREEKIVGTPFTRRRKVIDHTETPEELRDALREMVRSHKDPWASQRPIRDWIDQAWEQEKSSAPKGYRFKERQDAGWYLQELWLEGQIVDRNIAKGDASWAAQHGALFGALWAEFQLKLVHEELFLVGKRYKDASEQGAAQRRQGGREDRVREVDERPAGMPKRQMFRRIAKREGVTWKAIETDYYAAKKSA</sequence>
<protein>
    <recommendedName>
        <fullName evidence="4">Regulatory protein RecX</fullName>
    </recommendedName>
</protein>
<feature type="compositionally biased region" description="Basic and acidic residues" evidence="1">
    <location>
        <begin position="146"/>
        <end position="159"/>
    </location>
</feature>